<dbReference type="InterPro" id="IPR015510">
    <property type="entry name" value="PGRP"/>
</dbReference>
<dbReference type="AlphaFoldDB" id="A0A8J1U1V4"/>
<organism evidence="7 8">
    <name type="scientific">Owenia fusiformis</name>
    <name type="common">Polychaete worm</name>
    <dbReference type="NCBI Taxonomy" id="6347"/>
    <lineage>
        <taxon>Eukaryota</taxon>
        <taxon>Metazoa</taxon>
        <taxon>Spiralia</taxon>
        <taxon>Lophotrochozoa</taxon>
        <taxon>Annelida</taxon>
        <taxon>Polychaeta</taxon>
        <taxon>Sedentaria</taxon>
        <taxon>Canalipalpata</taxon>
        <taxon>Sabellida</taxon>
        <taxon>Oweniida</taxon>
        <taxon>Oweniidae</taxon>
        <taxon>Owenia</taxon>
    </lineage>
</organism>
<dbReference type="InterPro" id="IPR036505">
    <property type="entry name" value="Amidase/PGRP_sf"/>
</dbReference>
<dbReference type="PANTHER" id="PTHR11022:SF12">
    <property type="entry name" value="PEPTIDOGLYCAN RECOGNITION PROTEIN 3"/>
    <property type="match status" value="1"/>
</dbReference>
<proteinExistence type="inferred from homology"/>
<dbReference type="SUPFAM" id="SSF55846">
    <property type="entry name" value="N-acetylmuramoyl-L-alanine amidase-like"/>
    <property type="match status" value="1"/>
</dbReference>
<evidence type="ECO:0000313" key="8">
    <source>
        <dbReference type="Proteomes" id="UP000749559"/>
    </source>
</evidence>
<dbReference type="EMBL" id="CAIIXF020000010">
    <property type="protein sequence ID" value="CAH1797130.1"/>
    <property type="molecule type" value="Genomic_DNA"/>
</dbReference>
<comment type="similarity">
    <text evidence="1 6">Belongs to the N-acetylmuramoyl-L-alanine amidase 2 family.</text>
</comment>
<keyword evidence="8" id="KW-1185">Reference proteome</keyword>
<dbReference type="Gene3D" id="3.40.80.10">
    <property type="entry name" value="Peptidoglycan recognition protein-like"/>
    <property type="match status" value="1"/>
</dbReference>
<sequence>MKCALLVVALTAVVGVACTYDGPELQNCARIISRAGWGARPPRQRSNMRTPVSMVFVHHTAGAFCSSRARCSATVRNTQRFHMNSRGWSDIGYSFLVGEDGNAYEGRGWTTVGAHTRGYNSQAIAVSVMGNFMSRAPNAAALRAVQDVIACGISRGYIRSNYELFGHRDGGCTACPGDRLYTTIRRWPRFSTRQIRKYC</sequence>
<name>A0A8J1U1V4_OWEFU</name>
<evidence type="ECO:0000256" key="3">
    <source>
        <dbReference type="ARBA" id="ARBA00022729"/>
    </source>
</evidence>
<gene>
    <name evidence="7" type="ORF">OFUS_LOCUS21465</name>
</gene>
<dbReference type="GO" id="GO:0009253">
    <property type="term" value="P:peptidoglycan catabolic process"/>
    <property type="evidence" value="ECO:0007669"/>
    <property type="project" value="InterPro"/>
</dbReference>
<dbReference type="InterPro" id="IPR006619">
    <property type="entry name" value="PGRP_domain_met/bac"/>
</dbReference>
<dbReference type="PIRSF" id="PIRSF037945">
    <property type="entry name" value="PGRPs"/>
    <property type="match status" value="1"/>
</dbReference>
<dbReference type="GO" id="GO:0045087">
    <property type="term" value="P:innate immune response"/>
    <property type="evidence" value="ECO:0007669"/>
    <property type="project" value="UniProtKB-KW"/>
</dbReference>
<dbReference type="SMART" id="SM00701">
    <property type="entry name" value="PGRP"/>
    <property type="match status" value="1"/>
</dbReference>
<keyword evidence="3" id="KW-0732">Signal</keyword>
<dbReference type="PROSITE" id="PS51257">
    <property type="entry name" value="PROKAR_LIPOPROTEIN"/>
    <property type="match status" value="1"/>
</dbReference>
<protein>
    <recommendedName>
        <fullName evidence="6">Peptidoglycan-recognition protein</fullName>
    </recommendedName>
</protein>
<evidence type="ECO:0000256" key="1">
    <source>
        <dbReference type="ARBA" id="ARBA00007553"/>
    </source>
</evidence>
<keyword evidence="2 6" id="KW-0399">Innate immunity</keyword>
<dbReference type="CDD" id="cd06583">
    <property type="entry name" value="PGRP"/>
    <property type="match status" value="1"/>
</dbReference>
<dbReference type="PANTHER" id="PTHR11022">
    <property type="entry name" value="PEPTIDOGLYCAN RECOGNITION PROTEIN"/>
    <property type="match status" value="1"/>
</dbReference>
<dbReference type="OrthoDB" id="10001926at2759"/>
<dbReference type="GO" id="GO:0008745">
    <property type="term" value="F:N-acetylmuramoyl-L-alanine amidase activity"/>
    <property type="evidence" value="ECO:0007669"/>
    <property type="project" value="InterPro"/>
</dbReference>
<dbReference type="GO" id="GO:0042834">
    <property type="term" value="F:peptidoglycan binding"/>
    <property type="evidence" value="ECO:0007669"/>
    <property type="project" value="InterPro"/>
</dbReference>
<comment type="caution">
    <text evidence="7">The sequence shown here is derived from an EMBL/GenBank/DDBJ whole genome shotgun (WGS) entry which is preliminary data.</text>
</comment>
<evidence type="ECO:0000256" key="6">
    <source>
        <dbReference type="PIRNR" id="PIRNR037945"/>
    </source>
</evidence>
<evidence type="ECO:0000256" key="4">
    <source>
        <dbReference type="ARBA" id="ARBA00022859"/>
    </source>
</evidence>
<dbReference type="Pfam" id="PF01510">
    <property type="entry name" value="Amidase_2"/>
    <property type="match status" value="1"/>
</dbReference>
<keyword evidence="4 6" id="KW-0391">Immunity</keyword>
<keyword evidence="5" id="KW-1015">Disulfide bond</keyword>
<dbReference type="InterPro" id="IPR017331">
    <property type="entry name" value="Peptidoglycan_recognition"/>
</dbReference>
<reference evidence="7" key="1">
    <citation type="submission" date="2022-03" db="EMBL/GenBank/DDBJ databases">
        <authorList>
            <person name="Martin C."/>
        </authorList>
    </citation>
    <scope>NUCLEOTIDE SEQUENCE</scope>
</reference>
<evidence type="ECO:0000313" key="7">
    <source>
        <dbReference type="EMBL" id="CAH1797130.1"/>
    </source>
</evidence>
<dbReference type="Proteomes" id="UP000749559">
    <property type="component" value="Unassembled WGS sequence"/>
</dbReference>
<dbReference type="InterPro" id="IPR002502">
    <property type="entry name" value="Amidase_domain"/>
</dbReference>
<evidence type="ECO:0000256" key="5">
    <source>
        <dbReference type="ARBA" id="ARBA00023157"/>
    </source>
</evidence>
<accession>A0A8J1U1V4</accession>
<evidence type="ECO:0000256" key="2">
    <source>
        <dbReference type="ARBA" id="ARBA00022588"/>
    </source>
</evidence>
<dbReference type="GO" id="GO:0008270">
    <property type="term" value="F:zinc ion binding"/>
    <property type="evidence" value="ECO:0007669"/>
    <property type="project" value="InterPro"/>
</dbReference>
<dbReference type="SMART" id="SM00644">
    <property type="entry name" value="Ami_2"/>
    <property type="match status" value="1"/>
</dbReference>
<dbReference type="FunFam" id="3.40.80.10:FF:000001">
    <property type="entry name" value="Peptidoglycan recognition protein 1"/>
    <property type="match status" value="1"/>
</dbReference>